<dbReference type="SUPFAM" id="SSF51905">
    <property type="entry name" value="FAD/NAD(P)-binding domain"/>
    <property type="match status" value="2"/>
</dbReference>
<dbReference type="PANTHER" id="PTHR43557:SF2">
    <property type="entry name" value="RIESKE DOMAIN-CONTAINING PROTEIN-RELATED"/>
    <property type="match status" value="1"/>
</dbReference>
<evidence type="ECO:0000259" key="5">
    <source>
        <dbReference type="Pfam" id="PF07992"/>
    </source>
</evidence>
<protein>
    <submittedName>
        <fullName evidence="7">Pyridine nucleotide-disulfide oxidoreductase</fullName>
    </submittedName>
</protein>
<dbReference type="EMBL" id="BMMU01000013">
    <property type="protein sequence ID" value="GGJ41985.1"/>
    <property type="molecule type" value="Genomic_DNA"/>
</dbReference>
<organism evidence="7 8">
    <name type="scientific">Streptomyces lacrimifluminis</name>
    <dbReference type="NCBI Taxonomy" id="1500077"/>
    <lineage>
        <taxon>Bacteria</taxon>
        <taxon>Bacillati</taxon>
        <taxon>Actinomycetota</taxon>
        <taxon>Actinomycetes</taxon>
        <taxon>Kitasatosporales</taxon>
        <taxon>Streptomycetaceae</taxon>
        <taxon>Streptomyces</taxon>
    </lineage>
</organism>
<keyword evidence="2" id="KW-0285">Flavoprotein</keyword>
<reference evidence="7" key="2">
    <citation type="submission" date="2020-09" db="EMBL/GenBank/DDBJ databases">
        <authorList>
            <person name="Sun Q."/>
            <person name="Zhou Y."/>
        </authorList>
    </citation>
    <scope>NUCLEOTIDE SEQUENCE</scope>
    <source>
        <strain evidence="7">CGMCC 4.7272</strain>
    </source>
</reference>
<dbReference type="PRINTS" id="PR00411">
    <property type="entry name" value="PNDRDTASEI"/>
</dbReference>
<evidence type="ECO:0000313" key="8">
    <source>
        <dbReference type="Proteomes" id="UP000625682"/>
    </source>
</evidence>
<dbReference type="AlphaFoldDB" id="A0A917L2T5"/>
<keyword evidence="3" id="KW-0274">FAD</keyword>
<proteinExistence type="predicted"/>
<dbReference type="InterPro" id="IPR028202">
    <property type="entry name" value="Reductase_C"/>
</dbReference>
<reference evidence="7" key="1">
    <citation type="journal article" date="2014" name="Int. J. Syst. Evol. Microbiol.">
        <title>Complete genome sequence of Corynebacterium casei LMG S-19264T (=DSM 44701T), isolated from a smear-ripened cheese.</title>
        <authorList>
            <consortium name="US DOE Joint Genome Institute (JGI-PGF)"/>
            <person name="Walter F."/>
            <person name="Albersmeier A."/>
            <person name="Kalinowski J."/>
            <person name="Ruckert C."/>
        </authorList>
    </citation>
    <scope>NUCLEOTIDE SEQUENCE</scope>
    <source>
        <strain evidence="7">CGMCC 4.7272</strain>
    </source>
</reference>
<dbReference type="InterPro" id="IPR036188">
    <property type="entry name" value="FAD/NAD-bd_sf"/>
</dbReference>
<dbReference type="Gene3D" id="3.50.50.60">
    <property type="entry name" value="FAD/NAD(P)-binding domain"/>
    <property type="match status" value="2"/>
</dbReference>
<evidence type="ECO:0000256" key="2">
    <source>
        <dbReference type="ARBA" id="ARBA00022630"/>
    </source>
</evidence>
<evidence type="ECO:0000256" key="3">
    <source>
        <dbReference type="ARBA" id="ARBA00022827"/>
    </source>
</evidence>
<feature type="domain" description="Reductase C-terminal" evidence="6">
    <location>
        <begin position="314"/>
        <end position="377"/>
    </location>
</feature>
<dbReference type="InterPro" id="IPR023753">
    <property type="entry name" value="FAD/NAD-binding_dom"/>
</dbReference>
<dbReference type="Pfam" id="PF07992">
    <property type="entry name" value="Pyr_redox_2"/>
    <property type="match status" value="1"/>
</dbReference>
<feature type="domain" description="FAD/NAD(P)-binding" evidence="5">
    <location>
        <begin position="2"/>
        <end position="290"/>
    </location>
</feature>
<evidence type="ECO:0000256" key="1">
    <source>
        <dbReference type="ARBA" id="ARBA00001974"/>
    </source>
</evidence>
<sequence length="383" mass="39604">MVGASLAGLSAARSLRTQGYDGRLVLIGDEAHRPYDRPPLSKEFLAGTLGEADLGLETDGEDLRAEWLLGTRATGLDRTDRSVRLADGRDVRADGVVIATGAAARTLPGADGLAGVHTLRTLDDARALRDELARGGRLVVIGGGFIGAEVASTAYALGLDVTVIEAAPTPLAGPLGETMGAVVSGLHADHGVRLMCGVGVKGLSGERRVEAVLLADGRGVPADIVVVGVGARPCVDWLAGSGVALENGVKCGADGRTSLAGVVAVGDCANWYDPRTGTHRRVEHWTGAMERPAAAVAALLAGGAVEAGVPRPPYFWSDQYGVKIQFVGHAGVADSVTVEEGAVGDRNVLAVYRRGGEPVAVLGMNQPRLFVRWRKQLALPGVR</sequence>
<keyword evidence="8" id="KW-1185">Reference proteome</keyword>
<evidence type="ECO:0000313" key="7">
    <source>
        <dbReference type="EMBL" id="GGJ41985.1"/>
    </source>
</evidence>
<dbReference type="Pfam" id="PF14759">
    <property type="entry name" value="Reductase_C"/>
    <property type="match status" value="1"/>
</dbReference>
<comment type="cofactor">
    <cofactor evidence="1">
        <name>FAD</name>
        <dbReference type="ChEBI" id="CHEBI:57692"/>
    </cofactor>
</comment>
<dbReference type="GO" id="GO:0005737">
    <property type="term" value="C:cytoplasm"/>
    <property type="evidence" value="ECO:0007669"/>
    <property type="project" value="TreeGrafter"/>
</dbReference>
<gene>
    <name evidence="7" type="primary">hcaD</name>
    <name evidence="7" type="ORF">GCM10012282_43400</name>
</gene>
<evidence type="ECO:0000256" key="4">
    <source>
        <dbReference type="ARBA" id="ARBA00023002"/>
    </source>
</evidence>
<dbReference type="Proteomes" id="UP000625682">
    <property type="component" value="Unassembled WGS sequence"/>
</dbReference>
<dbReference type="SUPFAM" id="SSF55424">
    <property type="entry name" value="FAD/NAD-linked reductases, dimerisation (C-terminal) domain"/>
    <property type="match status" value="1"/>
</dbReference>
<name>A0A917L2T5_9ACTN</name>
<keyword evidence="4" id="KW-0560">Oxidoreductase</keyword>
<accession>A0A917L2T5</accession>
<dbReference type="GO" id="GO:0016651">
    <property type="term" value="F:oxidoreductase activity, acting on NAD(P)H"/>
    <property type="evidence" value="ECO:0007669"/>
    <property type="project" value="TreeGrafter"/>
</dbReference>
<dbReference type="PRINTS" id="PR00368">
    <property type="entry name" value="FADPNR"/>
</dbReference>
<dbReference type="Gene3D" id="3.30.390.30">
    <property type="match status" value="1"/>
</dbReference>
<dbReference type="InterPro" id="IPR050446">
    <property type="entry name" value="FAD-oxidoreductase/Apoptosis"/>
</dbReference>
<evidence type="ECO:0000259" key="6">
    <source>
        <dbReference type="Pfam" id="PF14759"/>
    </source>
</evidence>
<dbReference type="InterPro" id="IPR016156">
    <property type="entry name" value="FAD/NAD-linked_Rdtase_dimer_sf"/>
</dbReference>
<comment type="caution">
    <text evidence="7">The sequence shown here is derived from an EMBL/GenBank/DDBJ whole genome shotgun (WGS) entry which is preliminary data.</text>
</comment>
<dbReference type="PANTHER" id="PTHR43557">
    <property type="entry name" value="APOPTOSIS-INDUCING FACTOR 1"/>
    <property type="match status" value="1"/>
</dbReference>